<name>A0A0D2NB98_HYPSF</name>
<dbReference type="EMBL" id="KN817710">
    <property type="protein sequence ID" value="KJA13836.1"/>
    <property type="molecule type" value="Genomic_DNA"/>
</dbReference>
<organism evidence="1 2">
    <name type="scientific">Hypholoma sublateritium (strain FD-334 SS-4)</name>
    <dbReference type="NCBI Taxonomy" id="945553"/>
    <lineage>
        <taxon>Eukaryota</taxon>
        <taxon>Fungi</taxon>
        <taxon>Dikarya</taxon>
        <taxon>Basidiomycota</taxon>
        <taxon>Agaricomycotina</taxon>
        <taxon>Agaricomycetes</taxon>
        <taxon>Agaricomycetidae</taxon>
        <taxon>Agaricales</taxon>
        <taxon>Agaricineae</taxon>
        <taxon>Strophariaceae</taxon>
        <taxon>Hypholoma</taxon>
    </lineage>
</organism>
<sequence>MGVIKAKREDECRKQAFGVHEDEGQTETMTFGRTDASTITLSRVTVSTPLSSELSCQTT</sequence>
<dbReference type="AlphaFoldDB" id="A0A0D2NB98"/>
<evidence type="ECO:0000313" key="1">
    <source>
        <dbReference type="EMBL" id="KJA13836.1"/>
    </source>
</evidence>
<dbReference type="Proteomes" id="UP000054270">
    <property type="component" value="Unassembled WGS sequence"/>
</dbReference>
<gene>
    <name evidence="1" type="ORF">HYPSUDRAFT_49578</name>
</gene>
<reference evidence="2" key="1">
    <citation type="submission" date="2014-04" db="EMBL/GenBank/DDBJ databases">
        <title>Evolutionary Origins and Diversification of the Mycorrhizal Mutualists.</title>
        <authorList>
            <consortium name="DOE Joint Genome Institute"/>
            <consortium name="Mycorrhizal Genomics Consortium"/>
            <person name="Kohler A."/>
            <person name="Kuo A."/>
            <person name="Nagy L.G."/>
            <person name="Floudas D."/>
            <person name="Copeland A."/>
            <person name="Barry K.W."/>
            <person name="Cichocki N."/>
            <person name="Veneault-Fourrey C."/>
            <person name="LaButti K."/>
            <person name="Lindquist E.A."/>
            <person name="Lipzen A."/>
            <person name="Lundell T."/>
            <person name="Morin E."/>
            <person name="Murat C."/>
            <person name="Riley R."/>
            <person name="Ohm R."/>
            <person name="Sun H."/>
            <person name="Tunlid A."/>
            <person name="Henrissat B."/>
            <person name="Grigoriev I.V."/>
            <person name="Hibbett D.S."/>
            <person name="Martin F."/>
        </authorList>
    </citation>
    <scope>NUCLEOTIDE SEQUENCE [LARGE SCALE GENOMIC DNA]</scope>
    <source>
        <strain evidence="2">FD-334 SS-4</strain>
    </source>
</reference>
<accession>A0A0D2NB98</accession>
<evidence type="ECO:0000313" key="2">
    <source>
        <dbReference type="Proteomes" id="UP000054270"/>
    </source>
</evidence>
<protein>
    <submittedName>
        <fullName evidence="1">Uncharacterized protein</fullName>
    </submittedName>
</protein>
<proteinExistence type="predicted"/>
<keyword evidence="2" id="KW-1185">Reference proteome</keyword>